<accession>A0A6A6ADH6</accession>
<dbReference type="RefSeq" id="XP_033523377.1">
    <property type="nucleotide sequence ID" value="XM_033670506.1"/>
</dbReference>
<evidence type="ECO:0000313" key="3">
    <source>
        <dbReference type="Proteomes" id="UP000799771"/>
    </source>
</evidence>
<name>A0A6A6ADH6_9PLEO</name>
<reference evidence="2" key="1">
    <citation type="journal article" date="2020" name="Stud. Mycol.">
        <title>101 Dothideomycetes genomes: a test case for predicting lifestyles and emergence of pathogens.</title>
        <authorList>
            <person name="Haridas S."/>
            <person name="Albert R."/>
            <person name="Binder M."/>
            <person name="Bloem J."/>
            <person name="Labutti K."/>
            <person name="Salamov A."/>
            <person name="Andreopoulos B."/>
            <person name="Baker S."/>
            <person name="Barry K."/>
            <person name="Bills G."/>
            <person name="Bluhm B."/>
            <person name="Cannon C."/>
            <person name="Castanera R."/>
            <person name="Culley D."/>
            <person name="Daum C."/>
            <person name="Ezra D."/>
            <person name="Gonzalez J."/>
            <person name="Henrissat B."/>
            <person name="Kuo A."/>
            <person name="Liang C."/>
            <person name="Lipzen A."/>
            <person name="Lutzoni F."/>
            <person name="Magnuson J."/>
            <person name="Mondo S."/>
            <person name="Nolan M."/>
            <person name="Ohm R."/>
            <person name="Pangilinan J."/>
            <person name="Park H.-J."/>
            <person name="Ramirez L."/>
            <person name="Alfaro M."/>
            <person name="Sun H."/>
            <person name="Tritt A."/>
            <person name="Yoshinaga Y."/>
            <person name="Zwiers L.-H."/>
            <person name="Turgeon B."/>
            <person name="Goodwin S."/>
            <person name="Spatafora J."/>
            <person name="Crous P."/>
            <person name="Grigoriev I."/>
        </authorList>
    </citation>
    <scope>NUCLEOTIDE SEQUENCE</scope>
    <source>
        <strain evidence="2">CBS 119687</strain>
    </source>
</reference>
<dbReference type="Proteomes" id="UP000799771">
    <property type="component" value="Unassembled WGS sequence"/>
</dbReference>
<dbReference type="EMBL" id="ML977507">
    <property type="protein sequence ID" value="KAF2128988.1"/>
    <property type="molecule type" value="Genomic_DNA"/>
</dbReference>
<protein>
    <submittedName>
        <fullName evidence="2">Uncharacterized protein</fullName>
    </submittedName>
</protein>
<gene>
    <name evidence="2" type="ORF">P153DRAFT_386183</name>
</gene>
<feature type="region of interest" description="Disordered" evidence="1">
    <location>
        <begin position="37"/>
        <end position="86"/>
    </location>
</feature>
<dbReference type="OrthoDB" id="3800663at2759"/>
<proteinExistence type="predicted"/>
<keyword evidence="3" id="KW-1185">Reference proteome</keyword>
<dbReference type="AlphaFoldDB" id="A0A6A6ADH6"/>
<evidence type="ECO:0000313" key="2">
    <source>
        <dbReference type="EMBL" id="KAF2128988.1"/>
    </source>
</evidence>
<dbReference type="GeneID" id="54410938"/>
<evidence type="ECO:0000256" key="1">
    <source>
        <dbReference type="SAM" id="MobiDB-lite"/>
    </source>
</evidence>
<sequence length="313" mass="33092">MSVATVSTNPLGNCDSQPNNHSDTFCNAHDNYTTAGDELSNKSLPFPDLVEVPTLQPPPRKSPRSASTDSPTLVPSSPPSPTSLPNTPIQWTTADLIYLTSLLHPTALLTNTLLFSPPLDSHPTHLRLYTTIPRPPSAIAKLLPTSITRPHFRRVLFAESEKCPSAASARASLAHALLADEWHAAYMLATYDVLAILYSTPLLLLTSIHRGMLYMLAVSDAEWHARLIHLRGGVIGPGGAVDWSGGAEAGVDGSCGVEARLELFLLESGRTEIEGWVGKVGVAVGLSGGERVACGVVYGDAAAFLGRVVGGCG</sequence>
<organism evidence="2 3">
    <name type="scientific">Dothidotthia symphoricarpi CBS 119687</name>
    <dbReference type="NCBI Taxonomy" id="1392245"/>
    <lineage>
        <taxon>Eukaryota</taxon>
        <taxon>Fungi</taxon>
        <taxon>Dikarya</taxon>
        <taxon>Ascomycota</taxon>
        <taxon>Pezizomycotina</taxon>
        <taxon>Dothideomycetes</taxon>
        <taxon>Pleosporomycetidae</taxon>
        <taxon>Pleosporales</taxon>
        <taxon>Dothidotthiaceae</taxon>
        <taxon>Dothidotthia</taxon>
    </lineage>
</organism>